<reference evidence="2 3" key="2">
    <citation type="submission" date="2012-02" db="EMBL/GenBank/DDBJ databases">
        <title>Improved High-Quality Draft sequence of Desulfobacter postgatei 2ac9.</title>
        <authorList>
            <consortium name="US DOE Joint Genome Institute"/>
            <person name="Lucas S."/>
            <person name="Han J."/>
            <person name="Lapidus A."/>
            <person name="Cheng J.-F."/>
            <person name="Goodwin L."/>
            <person name="Pitluck S."/>
            <person name="Peters L."/>
            <person name="Ovchinnikova G."/>
            <person name="Held B."/>
            <person name="Detter J.C."/>
            <person name="Han C."/>
            <person name="Tapia R."/>
            <person name="Land M."/>
            <person name="Hauser L."/>
            <person name="Kyrpides N."/>
            <person name="Ivanova N."/>
            <person name="Pagani I."/>
            <person name="Orellana R."/>
            <person name="Lovley D."/>
            <person name="Woyke T."/>
        </authorList>
    </citation>
    <scope>NUCLEOTIDE SEQUENCE [LARGE SCALE GENOMIC DNA]</scope>
    <source>
        <strain evidence="2 3">2ac9</strain>
    </source>
</reference>
<proteinExistence type="predicted"/>
<dbReference type="HOGENOM" id="CLU_949072_0_0_7"/>
<dbReference type="AlphaFoldDB" id="I5B2Q6"/>
<keyword evidence="1" id="KW-0472">Membrane</keyword>
<reference evidence="2 3" key="1">
    <citation type="submission" date="2011-09" db="EMBL/GenBank/DDBJ databases">
        <authorList>
            <consortium name="US DOE Joint Genome Institute (JGI-PGF)"/>
            <person name="Lucas S."/>
            <person name="Han J."/>
            <person name="Lapidus A."/>
            <person name="Cheng J.-F."/>
            <person name="Goodwin L."/>
            <person name="Pitluck S."/>
            <person name="Peters L."/>
            <person name="Land M.L."/>
            <person name="Hauser L."/>
            <person name="Orellana R."/>
            <person name="Lovley D."/>
            <person name="Woyke T.J."/>
        </authorList>
    </citation>
    <scope>NUCLEOTIDE SEQUENCE [LARGE SCALE GENOMIC DNA]</scope>
    <source>
        <strain evidence="2 3">2ac9</strain>
    </source>
</reference>
<name>I5B2Q6_9BACT</name>
<dbReference type="EMBL" id="CM001488">
    <property type="protein sequence ID" value="EIM63769.1"/>
    <property type="molecule type" value="Genomic_DNA"/>
</dbReference>
<evidence type="ECO:0000313" key="2">
    <source>
        <dbReference type="EMBL" id="EIM63769.1"/>
    </source>
</evidence>
<keyword evidence="3" id="KW-1185">Reference proteome</keyword>
<organism evidence="2 3">
    <name type="scientific">Desulfobacter postgatei 2ac9</name>
    <dbReference type="NCBI Taxonomy" id="879212"/>
    <lineage>
        <taxon>Bacteria</taxon>
        <taxon>Pseudomonadati</taxon>
        <taxon>Thermodesulfobacteriota</taxon>
        <taxon>Desulfobacteria</taxon>
        <taxon>Desulfobacterales</taxon>
        <taxon>Desulfobacteraceae</taxon>
        <taxon>Desulfobacter</taxon>
    </lineage>
</organism>
<gene>
    <name evidence="2" type="ORF">DespoDRAFT_01859</name>
</gene>
<evidence type="ECO:0000256" key="1">
    <source>
        <dbReference type="SAM" id="Phobius"/>
    </source>
</evidence>
<dbReference type="RefSeq" id="WP_004073040.1">
    <property type="nucleotide sequence ID" value="NZ_CM001488.1"/>
</dbReference>
<keyword evidence="1" id="KW-0812">Transmembrane</keyword>
<evidence type="ECO:0000313" key="3">
    <source>
        <dbReference type="Proteomes" id="UP000005778"/>
    </source>
</evidence>
<feature type="transmembrane region" description="Helical" evidence="1">
    <location>
        <begin position="71"/>
        <end position="91"/>
    </location>
</feature>
<accession>I5B2Q6</accession>
<dbReference type="CDD" id="cd00118">
    <property type="entry name" value="LysM"/>
    <property type="match status" value="1"/>
</dbReference>
<dbReference type="OrthoDB" id="5422763at2"/>
<sequence>MTVTVTCPVCHFTNIPEDRDTCPQCDADLVCFRLLEALSEIPAEAAAVLPQASEQNTTQPPGGKKYRIPGIMWPAALLLVLLVLGFGYAINRFGIMAGRVKQMQSSITKMAAMAADDRAVIRETGQSVRELRQASAGALETIKKMQEMLSTGISQTADCPETGPVLPEVSPPPSPPVCFRQYQAKDSDTLWGISRALYGSGRFYPVLMEHNPDLAIYDISSRDRLRYLCDKKAVLQVYGEITGTVNGKRYWKYKIRPGDTRGSVIRQYCSHGTDCLVKEIPFKPGMTIGIYLE</sequence>
<protein>
    <recommendedName>
        <fullName evidence="4">LysM domain-containing protein</fullName>
    </recommendedName>
</protein>
<dbReference type="Proteomes" id="UP000005778">
    <property type="component" value="Chromosome"/>
</dbReference>
<evidence type="ECO:0008006" key="4">
    <source>
        <dbReference type="Google" id="ProtNLM"/>
    </source>
</evidence>
<dbReference type="InterPro" id="IPR018392">
    <property type="entry name" value="LysM"/>
</dbReference>
<keyword evidence="1" id="KW-1133">Transmembrane helix</keyword>
<dbReference type="STRING" id="879212.DespoDRAFT_01859"/>